<name>A0AAN8WKE6_HALRR</name>
<comment type="similarity">
    <text evidence="6">Belongs to the major facilitator superfamily. Spinster (TC 2.A.1.49) family.</text>
</comment>
<gene>
    <name evidence="8" type="primary">SPNS3_1</name>
    <name evidence="8" type="ORF">SK128_010337</name>
</gene>
<proteinExistence type="inferred from homology"/>
<evidence type="ECO:0000313" key="8">
    <source>
        <dbReference type="EMBL" id="KAK7065531.1"/>
    </source>
</evidence>
<dbReference type="GO" id="GO:0016020">
    <property type="term" value="C:membrane"/>
    <property type="evidence" value="ECO:0007669"/>
    <property type="project" value="UniProtKB-SubCell"/>
</dbReference>
<evidence type="ECO:0000256" key="3">
    <source>
        <dbReference type="ARBA" id="ARBA00022692"/>
    </source>
</evidence>
<organism evidence="8 9">
    <name type="scientific">Halocaridina rubra</name>
    <name type="common">Hawaiian red shrimp</name>
    <dbReference type="NCBI Taxonomy" id="373956"/>
    <lineage>
        <taxon>Eukaryota</taxon>
        <taxon>Metazoa</taxon>
        <taxon>Ecdysozoa</taxon>
        <taxon>Arthropoda</taxon>
        <taxon>Crustacea</taxon>
        <taxon>Multicrustacea</taxon>
        <taxon>Malacostraca</taxon>
        <taxon>Eumalacostraca</taxon>
        <taxon>Eucarida</taxon>
        <taxon>Decapoda</taxon>
        <taxon>Pleocyemata</taxon>
        <taxon>Caridea</taxon>
        <taxon>Atyoidea</taxon>
        <taxon>Atyidae</taxon>
        <taxon>Halocaridina</taxon>
    </lineage>
</organism>
<feature type="transmembrane region" description="Helical" evidence="7">
    <location>
        <begin position="201"/>
        <end position="227"/>
    </location>
</feature>
<keyword evidence="9" id="KW-1185">Reference proteome</keyword>
<feature type="transmembrane region" description="Helical" evidence="7">
    <location>
        <begin position="48"/>
        <end position="64"/>
    </location>
</feature>
<evidence type="ECO:0000256" key="2">
    <source>
        <dbReference type="ARBA" id="ARBA00022448"/>
    </source>
</evidence>
<evidence type="ECO:0000256" key="5">
    <source>
        <dbReference type="ARBA" id="ARBA00023136"/>
    </source>
</evidence>
<evidence type="ECO:0000256" key="1">
    <source>
        <dbReference type="ARBA" id="ARBA00004141"/>
    </source>
</evidence>
<dbReference type="InterPro" id="IPR044770">
    <property type="entry name" value="MFS_spinster-like"/>
</dbReference>
<evidence type="ECO:0000256" key="6">
    <source>
        <dbReference type="ARBA" id="ARBA00024338"/>
    </source>
</evidence>
<keyword evidence="2" id="KW-0813">Transport</keyword>
<keyword evidence="3 7" id="KW-0812">Transmembrane</keyword>
<accession>A0AAN8WKE6</accession>
<reference evidence="8 9" key="1">
    <citation type="submission" date="2023-11" db="EMBL/GenBank/DDBJ databases">
        <title>Halocaridina rubra genome assembly.</title>
        <authorList>
            <person name="Smith C."/>
        </authorList>
    </citation>
    <scope>NUCLEOTIDE SEQUENCE [LARGE SCALE GENOMIC DNA]</scope>
    <source>
        <strain evidence="8">EP-1</strain>
        <tissue evidence="8">Whole</tissue>
    </source>
</reference>
<dbReference type="InterPro" id="IPR036259">
    <property type="entry name" value="MFS_trans_sf"/>
</dbReference>
<dbReference type="SUPFAM" id="SSF103473">
    <property type="entry name" value="MFS general substrate transporter"/>
    <property type="match status" value="1"/>
</dbReference>
<feature type="transmembrane region" description="Helical" evidence="7">
    <location>
        <begin position="7"/>
        <end position="28"/>
    </location>
</feature>
<feature type="transmembrane region" description="Helical" evidence="7">
    <location>
        <begin position="138"/>
        <end position="162"/>
    </location>
</feature>
<comment type="caution">
    <text evidence="8">The sequence shown here is derived from an EMBL/GenBank/DDBJ whole genome shotgun (WGS) entry which is preliminary data.</text>
</comment>
<sequence length="234" mass="25340">MLAVYSFAIPAGAGIGFMLGAIILIGVGGDMTEEERIDKEIWRWSLRVTPWLGFIAVILIVMLLEEPERGRSEGGHNLRITSMKKDIKYLLANKAFVLDTLGFSCVAFVLGALAWWSPLFISLGVKVQADTGNVPGDIVPIIFGAVSMAAGLMGVPLGSYIGQKLRVKYPKADPLVCGFGLAIALPILLATIFLAEHNTLASLILCFIGQLFQNLSWAIVIDIMLLYTSASQRK</sequence>
<dbReference type="EMBL" id="JAXCGZ010020765">
    <property type="protein sequence ID" value="KAK7065531.1"/>
    <property type="molecule type" value="Genomic_DNA"/>
</dbReference>
<comment type="subcellular location">
    <subcellularLocation>
        <location evidence="1">Membrane</location>
        <topology evidence="1">Multi-pass membrane protein</topology>
    </subcellularLocation>
</comment>
<dbReference type="Proteomes" id="UP001381693">
    <property type="component" value="Unassembled WGS sequence"/>
</dbReference>
<evidence type="ECO:0000256" key="7">
    <source>
        <dbReference type="SAM" id="Phobius"/>
    </source>
</evidence>
<dbReference type="PANTHER" id="PTHR23505">
    <property type="entry name" value="SPINSTER"/>
    <property type="match status" value="1"/>
</dbReference>
<dbReference type="Pfam" id="PF07690">
    <property type="entry name" value="MFS_1"/>
    <property type="match status" value="1"/>
</dbReference>
<keyword evidence="5 7" id="KW-0472">Membrane</keyword>
<dbReference type="Gene3D" id="1.20.1250.20">
    <property type="entry name" value="MFS general substrate transporter like domains"/>
    <property type="match status" value="1"/>
</dbReference>
<dbReference type="InterPro" id="IPR011701">
    <property type="entry name" value="MFS"/>
</dbReference>
<dbReference type="GO" id="GO:0022857">
    <property type="term" value="F:transmembrane transporter activity"/>
    <property type="evidence" value="ECO:0007669"/>
    <property type="project" value="InterPro"/>
</dbReference>
<evidence type="ECO:0000256" key="4">
    <source>
        <dbReference type="ARBA" id="ARBA00022989"/>
    </source>
</evidence>
<protein>
    <submittedName>
        <fullName evidence="8">Protein spinster 3</fullName>
    </submittedName>
</protein>
<evidence type="ECO:0000313" key="9">
    <source>
        <dbReference type="Proteomes" id="UP001381693"/>
    </source>
</evidence>
<dbReference type="PANTHER" id="PTHR23505:SF79">
    <property type="entry name" value="PROTEIN SPINSTER"/>
    <property type="match status" value="1"/>
</dbReference>
<keyword evidence="4 7" id="KW-1133">Transmembrane helix</keyword>
<feature type="transmembrane region" description="Helical" evidence="7">
    <location>
        <begin position="174"/>
        <end position="195"/>
    </location>
</feature>
<dbReference type="AlphaFoldDB" id="A0AAN8WKE6"/>
<feature type="transmembrane region" description="Helical" evidence="7">
    <location>
        <begin position="95"/>
        <end position="118"/>
    </location>
</feature>